<dbReference type="Proteomes" id="UP000594454">
    <property type="component" value="Chromosome 6"/>
</dbReference>
<evidence type="ECO:0000313" key="11">
    <source>
        <dbReference type="EMBL" id="CAD7091861.1"/>
    </source>
</evidence>
<evidence type="ECO:0000256" key="8">
    <source>
        <dbReference type="ARBA" id="ARBA00023212"/>
    </source>
</evidence>
<accession>A0A7R8V2W2</accession>
<dbReference type="PANTHER" id="PTHR21351:SF0">
    <property type="entry name" value="BARDET-BIEDL SYNDROME 5 PROTEIN"/>
    <property type="match status" value="1"/>
</dbReference>
<dbReference type="InParanoid" id="A0A7R8V2W2"/>
<evidence type="ECO:0000256" key="1">
    <source>
        <dbReference type="ARBA" id="ARBA00004309"/>
    </source>
</evidence>
<evidence type="ECO:0000256" key="9">
    <source>
        <dbReference type="ARBA" id="ARBA00023273"/>
    </source>
</evidence>
<comment type="subcellular location">
    <subcellularLocation>
        <location evidence="1">Cell projection</location>
        <location evidence="1">Cilium membrane</location>
    </subcellularLocation>
    <subcellularLocation>
        <location evidence="2">Cytoplasm</location>
        <location evidence="2">Cytoskeleton</location>
        <location evidence="2">Microtubule organizing center</location>
        <location evidence="2">Centrosome</location>
        <location evidence="2">Centriolar satellite</location>
    </subcellularLocation>
</comment>
<dbReference type="OrthoDB" id="10261999at2759"/>
<keyword evidence="8" id="KW-0206">Cytoskeleton</keyword>
<dbReference type="GO" id="GO:0036064">
    <property type="term" value="C:ciliary basal body"/>
    <property type="evidence" value="ECO:0007669"/>
    <property type="project" value="TreeGrafter"/>
</dbReference>
<gene>
    <name evidence="11" type="ORF">HERILL_LOCUS14259</name>
</gene>
<evidence type="ECO:0000256" key="6">
    <source>
        <dbReference type="ARBA" id="ARBA00023069"/>
    </source>
</evidence>
<keyword evidence="4" id="KW-1003">Cell membrane</keyword>
<dbReference type="OMA" id="PNFGIQY"/>
<dbReference type="InterPro" id="IPR030804">
    <property type="entry name" value="BBS5/fem-3"/>
</dbReference>
<feature type="domain" description="BBSome complex member BBS5 PH" evidence="10">
    <location>
        <begin position="26"/>
        <end position="80"/>
    </location>
</feature>
<evidence type="ECO:0000256" key="5">
    <source>
        <dbReference type="ARBA" id="ARBA00022490"/>
    </source>
</evidence>
<evidence type="ECO:0000313" key="12">
    <source>
        <dbReference type="Proteomes" id="UP000594454"/>
    </source>
</evidence>
<dbReference type="SMART" id="SM00683">
    <property type="entry name" value="DM16"/>
    <property type="match status" value="2"/>
</dbReference>
<sequence length="353" mass="40805">MESPVWEDREIKFDLPNVQYNLRSGEKALDLIDYIEDTKGNPDDSGKLLVTNLRLIWYSLVHKKFNLSIGYQRILSLQTRTVYSKARRTHQALHVMGVGVNMRFEFLFTDMSMKTSKVSAFTSVFDVYRLYQDTLLYREVKLRGAIVQSGQLVILPQEQVYSNFQGVWNLSSDQGNLGSFIITNIRMVWFADVNESFNISLPYMHMSYIKIRESKYGPALVIQTSETGGGYVLGFRIDPPERLTRVYQELKSLYAIYSETPNFGIVYQPDKNPKLANEASEEESVESKIEQEDRQRNEKLNLYLAEGSTAGAKIREPFYCKELGFAMEKLRDGYKLSDLWNVIPFKEESSEDK</sequence>
<evidence type="ECO:0000256" key="3">
    <source>
        <dbReference type="ARBA" id="ARBA00005822"/>
    </source>
</evidence>
<evidence type="ECO:0000256" key="2">
    <source>
        <dbReference type="ARBA" id="ARBA00004607"/>
    </source>
</evidence>
<dbReference type="GO" id="GO:0034451">
    <property type="term" value="C:centriolar satellite"/>
    <property type="evidence" value="ECO:0007669"/>
    <property type="project" value="UniProtKB-SubCell"/>
</dbReference>
<dbReference type="GO" id="GO:0060271">
    <property type="term" value="P:cilium assembly"/>
    <property type="evidence" value="ECO:0007669"/>
    <property type="project" value="TreeGrafter"/>
</dbReference>
<feature type="domain" description="BBSome complex member BBS5 PH" evidence="10">
    <location>
        <begin position="158"/>
        <end position="212"/>
    </location>
</feature>
<dbReference type="Pfam" id="PF07289">
    <property type="entry name" value="BBL5"/>
    <property type="match status" value="1"/>
</dbReference>
<dbReference type="EMBL" id="LR899014">
    <property type="protein sequence ID" value="CAD7091861.1"/>
    <property type="molecule type" value="Genomic_DNA"/>
</dbReference>
<organism evidence="11 12">
    <name type="scientific">Hermetia illucens</name>
    <name type="common">Black soldier fly</name>
    <dbReference type="NCBI Taxonomy" id="343691"/>
    <lineage>
        <taxon>Eukaryota</taxon>
        <taxon>Metazoa</taxon>
        <taxon>Ecdysozoa</taxon>
        <taxon>Arthropoda</taxon>
        <taxon>Hexapoda</taxon>
        <taxon>Insecta</taxon>
        <taxon>Pterygota</taxon>
        <taxon>Neoptera</taxon>
        <taxon>Endopterygota</taxon>
        <taxon>Diptera</taxon>
        <taxon>Brachycera</taxon>
        <taxon>Stratiomyomorpha</taxon>
        <taxon>Stratiomyidae</taxon>
        <taxon>Hermetiinae</taxon>
        <taxon>Hermetia</taxon>
    </lineage>
</organism>
<proteinExistence type="inferred from homology"/>
<dbReference type="PANTHER" id="PTHR21351">
    <property type="entry name" value="BARDET-BIEDL SYNDROME PROTEIN 5"/>
    <property type="match status" value="1"/>
</dbReference>
<reference evidence="11 12" key="1">
    <citation type="submission" date="2020-11" db="EMBL/GenBank/DDBJ databases">
        <authorList>
            <person name="Wallbank WR R."/>
            <person name="Pardo Diaz C."/>
            <person name="Kozak K."/>
            <person name="Martin S."/>
            <person name="Jiggins C."/>
            <person name="Moest M."/>
            <person name="Warren A I."/>
            <person name="Generalovic N T."/>
            <person name="Byers J.R.P. K."/>
            <person name="Montejo-Kovacevich G."/>
            <person name="Yen C E."/>
        </authorList>
    </citation>
    <scope>NUCLEOTIDE SEQUENCE [LARGE SCALE GENOMIC DNA]</scope>
</reference>
<keyword evidence="9" id="KW-0966">Cell projection</keyword>
<evidence type="ECO:0000256" key="7">
    <source>
        <dbReference type="ARBA" id="ARBA00023136"/>
    </source>
</evidence>
<name>A0A7R8V2W2_HERIL</name>
<evidence type="ECO:0000259" key="10">
    <source>
        <dbReference type="SMART" id="SM00683"/>
    </source>
</evidence>
<keyword evidence="5" id="KW-0963">Cytoplasm</keyword>
<keyword evidence="7" id="KW-0472">Membrane</keyword>
<dbReference type="AlphaFoldDB" id="A0A7R8V2W2"/>
<dbReference type="GO" id="GO:0034464">
    <property type="term" value="C:BBSome"/>
    <property type="evidence" value="ECO:0007669"/>
    <property type="project" value="InterPro"/>
</dbReference>
<dbReference type="GO" id="GO:0032266">
    <property type="term" value="F:phosphatidylinositol-3-phosphate binding"/>
    <property type="evidence" value="ECO:0007669"/>
    <property type="project" value="TreeGrafter"/>
</dbReference>
<comment type="similarity">
    <text evidence="3">Belongs to the BBS5 family.</text>
</comment>
<dbReference type="InterPro" id="IPR014003">
    <property type="entry name" value="BBS5_PH"/>
</dbReference>
<protein>
    <recommendedName>
        <fullName evidence="10">BBSome complex member BBS5 PH domain-containing protein</fullName>
    </recommendedName>
</protein>
<dbReference type="FunCoup" id="A0A7R8V2W2">
    <property type="interactions" value="84"/>
</dbReference>
<dbReference type="InterPro" id="IPR006606">
    <property type="entry name" value="BBL5"/>
</dbReference>
<evidence type="ECO:0000256" key="4">
    <source>
        <dbReference type="ARBA" id="ARBA00022475"/>
    </source>
</evidence>
<dbReference type="PIRSF" id="PIRSF010072">
    <property type="entry name" value="DUF1448"/>
    <property type="match status" value="1"/>
</dbReference>
<keyword evidence="12" id="KW-1185">Reference proteome</keyword>
<dbReference type="GO" id="GO:0060170">
    <property type="term" value="C:ciliary membrane"/>
    <property type="evidence" value="ECO:0007669"/>
    <property type="project" value="UniProtKB-SubCell"/>
</dbReference>
<keyword evidence="6" id="KW-0969">Cilium</keyword>